<proteinExistence type="predicted"/>
<evidence type="ECO:0000313" key="3">
    <source>
        <dbReference type="Proteomes" id="UP000016923"/>
    </source>
</evidence>
<dbReference type="Pfam" id="PF13602">
    <property type="entry name" value="ADH_zinc_N_2"/>
    <property type="match status" value="1"/>
</dbReference>
<dbReference type="InterPro" id="IPR050700">
    <property type="entry name" value="YIM1/Zinc_Alcohol_DH_Fams"/>
</dbReference>
<dbReference type="InterPro" id="IPR013154">
    <property type="entry name" value="ADH-like_N"/>
</dbReference>
<dbReference type="Gene3D" id="3.90.180.10">
    <property type="entry name" value="Medium-chain alcohol dehydrogenases, catalytic domain"/>
    <property type="match status" value="1"/>
</dbReference>
<dbReference type="PANTHER" id="PTHR11695:SF294">
    <property type="entry name" value="RETICULON-4-INTERACTING PROTEIN 1, MITOCHONDRIAL"/>
    <property type="match status" value="1"/>
</dbReference>
<evidence type="ECO:0000313" key="2">
    <source>
        <dbReference type="EMBL" id="EPE06510.1"/>
    </source>
</evidence>
<dbReference type="SUPFAM" id="SSF51735">
    <property type="entry name" value="NAD(P)-binding Rossmann-fold domains"/>
    <property type="match status" value="1"/>
</dbReference>
<gene>
    <name evidence="2" type="ORF">F503_02638</name>
</gene>
<dbReference type="EMBL" id="KE148153">
    <property type="protein sequence ID" value="EPE06510.1"/>
    <property type="molecule type" value="Genomic_DNA"/>
</dbReference>
<keyword evidence="3" id="KW-1185">Reference proteome</keyword>
<evidence type="ECO:0000259" key="1">
    <source>
        <dbReference type="SMART" id="SM00829"/>
    </source>
</evidence>
<dbReference type="GO" id="GO:0016491">
    <property type="term" value="F:oxidoreductase activity"/>
    <property type="evidence" value="ECO:0007669"/>
    <property type="project" value="InterPro"/>
</dbReference>
<dbReference type="VEuPathDB" id="FungiDB:F503_02638"/>
<reference evidence="2 3" key="1">
    <citation type="journal article" date="2013" name="BMC Genomics">
        <title>The genome and transcriptome of the pine saprophyte Ophiostoma piceae, and a comparison with the bark beetle-associated pine pathogen Grosmannia clavigera.</title>
        <authorList>
            <person name="Haridas S."/>
            <person name="Wang Y."/>
            <person name="Lim L."/>
            <person name="Massoumi Alamouti S."/>
            <person name="Jackman S."/>
            <person name="Docking R."/>
            <person name="Robertson G."/>
            <person name="Birol I."/>
            <person name="Bohlmann J."/>
            <person name="Breuil C."/>
        </authorList>
    </citation>
    <scope>NUCLEOTIDE SEQUENCE [LARGE SCALE GENOMIC DNA]</scope>
    <source>
        <strain evidence="2 3">UAMH 11346</strain>
    </source>
</reference>
<dbReference type="AlphaFoldDB" id="S3CZU6"/>
<dbReference type="InterPro" id="IPR011032">
    <property type="entry name" value="GroES-like_sf"/>
</dbReference>
<dbReference type="HOGENOM" id="CLU_026673_3_3_1"/>
<dbReference type="CDD" id="cd08267">
    <property type="entry name" value="MDR1"/>
    <property type="match status" value="1"/>
</dbReference>
<protein>
    <submittedName>
        <fullName evidence="2">Zinc alcohol dehydrogenase</fullName>
    </submittedName>
</protein>
<name>S3CZU6_OPHP1</name>
<dbReference type="Proteomes" id="UP000016923">
    <property type="component" value="Unassembled WGS sequence"/>
</dbReference>
<dbReference type="PANTHER" id="PTHR11695">
    <property type="entry name" value="ALCOHOL DEHYDROGENASE RELATED"/>
    <property type="match status" value="1"/>
</dbReference>
<dbReference type="STRING" id="1262450.S3CZU6"/>
<accession>S3CZU6</accession>
<dbReference type="OrthoDB" id="201656at2759"/>
<dbReference type="SUPFAM" id="SSF50129">
    <property type="entry name" value="GroES-like"/>
    <property type="match status" value="1"/>
</dbReference>
<organism evidence="2 3">
    <name type="scientific">Ophiostoma piceae (strain UAMH 11346)</name>
    <name type="common">Sap stain fungus</name>
    <dbReference type="NCBI Taxonomy" id="1262450"/>
    <lineage>
        <taxon>Eukaryota</taxon>
        <taxon>Fungi</taxon>
        <taxon>Dikarya</taxon>
        <taxon>Ascomycota</taxon>
        <taxon>Pezizomycotina</taxon>
        <taxon>Sordariomycetes</taxon>
        <taxon>Sordariomycetidae</taxon>
        <taxon>Ophiostomatales</taxon>
        <taxon>Ophiostomataceae</taxon>
        <taxon>Ophiostoma</taxon>
    </lineage>
</organism>
<dbReference type="GO" id="GO:0005739">
    <property type="term" value="C:mitochondrion"/>
    <property type="evidence" value="ECO:0007669"/>
    <property type="project" value="TreeGrafter"/>
</dbReference>
<dbReference type="Pfam" id="PF08240">
    <property type="entry name" value="ADH_N"/>
    <property type="match status" value="1"/>
</dbReference>
<dbReference type="OMA" id="QECHSFL"/>
<dbReference type="SMART" id="SM00829">
    <property type="entry name" value="PKS_ER"/>
    <property type="match status" value="1"/>
</dbReference>
<sequence>MTATSSSHVELPATMRAWVFDKIRNGLENALTLDASFPIPESFKNLVQPKAKADRGFVLVRVLAASVNPADYKLPELPIVGGLTPKRPAIPSMDFCGRVVNSTDPQFTNGQLVAGKTANFSQHGTLAEYTVAPAGLCANVPEGVSAEQAATIGVCGATAWTAVVPYIKKIKSGVAANQTTAVDKPRVFINGGSGGVGCFAIALAKEMGCHVTTTCSAGNADLVRKMGADDVIDYRSENVTEALILRATTTPGLPFDLAIDTAGLDFDLYKAGDKFLAPHGSFVQVAFKSFASSLSVGLRPSFLGGGQRSAPAIMTQVTPETFTGLLELMAAGKLTVPIEEAIPFEEAPRAYTQLKTHRTRGKVVVTIPDDN</sequence>
<dbReference type="InterPro" id="IPR020843">
    <property type="entry name" value="ER"/>
</dbReference>
<feature type="domain" description="Enoyl reductase (ER)" evidence="1">
    <location>
        <begin position="38"/>
        <end position="365"/>
    </location>
</feature>
<dbReference type="Gene3D" id="3.40.50.720">
    <property type="entry name" value="NAD(P)-binding Rossmann-like Domain"/>
    <property type="match status" value="1"/>
</dbReference>
<dbReference type="eggNOG" id="KOG1198">
    <property type="taxonomic scope" value="Eukaryota"/>
</dbReference>
<dbReference type="InterPro" id="IPR036291">
    <property type="entry name" value="NAD(P)-bd_dom_sf"/>
</dbReference>